<dbReference type="PANTHER" id="PTHR42756">
    <property type="entry name" value="TRANSCRIPTIONAL REGULATOR, MARR"/>
    <property type="match status" value="1"/>
</dbReference>
<keyword evidence="6" id="KW-1185">Reference proteome</keyword>
<dbReference type="InterPro" id="IPR036390">
    <property type="entry name" value="WH_DNA-bd_sf"/>
</dbReference>
<evidence type="ECO:0000256" key="1">
    <source>
        <dbReference type="ARBA" id="ARBA00023015"/>
    </source>
</evidence>
<dbReference type="Proteomes" id="UP000295301">
    <property type="component" value="Unassembled WGS sequence"/>
</dbReference>
<feature type="domain" description="HTH marR-type" evidence="4">
    <location>
        <begin position="4"/>
        <end position="136"/>
    </location>
</feature>
<dbReference type="PROSITE" id="PS01117">
    <property type="entry name" value="HTH_MARR_1"/>
    <property type="match status" value="1"/>
</dbReference>
<protein>
    <submittedName>
        <fullName evidence="5">MarR family transcriptional regulator</fullName>
    </submittedName>
</protein>
<dbReference type="SUPFAM" id="SSF46785">
    <property type="entry name" value="Winged helix' DNA-binding domain"/>
    <property type="match status" value="1"/>
</dbReference>
<name>A0A4R5V1R1_9RHOB</name>
<keyword evidence="1" id="KW-0805">Transcription regulation</keyword>
<dbReference type="InterPro" id="IPR000835">
    <property type="entry name" value="HTH_MarR-typ"/>
</dbReference>
<dbReference type="AlphaFoldDB" id="A0A4R5V1R1"/>
<dbReference type="GO" id="GO:0003677">
    <property type="term" value="F:DNA binding"/>
    <property type="evidence" value="ECO:0007669"/>
    <property type="project" value="UniProtKB-KW"/>
</dbReference>
<dbReference type="SMART" id="SM00347">
    <property type="entry name" value="HTH_MARR"/>
    <property type="match status" value="1"/>
</dbReference>
<dbReference type="GO" id="GO:0003700">
    <property type="term" value="F:DNA-binding transcription factor activity"/>
    <property type="evidence" value="ECO:0007669"/>
    <property type="project" value="InterPro"/>
</dbReference>
<organism evidence="5 6">
    <name type="scientific">Antarcticimicrobium luteum</name>
    <dbReference type="NCBI Taxonomy" id="2547397"/>
    <lineage>
        <taxon>Bacteria</taxon>
        <taxon>Pseudomonadati</taxon>
        <taxon>Pseudomonadota</taxon>
        <taxon>Alphaproteobacteria</taxon>
        <taxon>Rhodobacterales</taxon>
        <taxon>Paracoccaceae</taxon>
        <taxon>Antarcticimicrobium</taxon>
    </lineage>
</organism>
<evidence type="ECO:0000259" key="4">
    <source>
        <dbReference type="PROSITE" id="PS50995"/>
    </source>
</evidence>
<comment type="caution">
    <text evidence="5">The sequence shown here is derived from an EMBL/GenBank/DDBJ whole genome shotgun (WGS) entry which is preliminary data.</text>
</comment>
<evidence type="ECO:0000313" key="5">
    <source>
        <dbReference type="EMBL" id="TDK45664.1"/>
    </source>
</evidence>
<dbReference type="EMBL" id="SMUV01000068">
    <property type="protein sequence ID" value="TDK45664.1"/>
    <property type="molecule type" value="Genomic_DNA"/>
</dbReference>
<keyword evidence="3" id="KW-0804">Transcription</keyword>
<keyword evidence="2" id="KW-0238">DNA-binding</keyword>
<dbReference type="Gene3D" id="1.10.10.10">
    <property type="entry name" value="Winged helix-like DNA-binding domain superfamily/Winged helix DNA-binding domain"/>
    <property type="match status" value="1"/>
</dbReference>
<dbReference type="InterPro" id="IPR023187">
    <property type="entry name" value="Tscrpt_reg_MarR-type_CS"/>
</dbReference>
<evidence type="ECO:0000256" key="3">
    <source>
        <dbReference type="ARBA" id="ARBA00023163"/>
    </source>
</evidence>
<dbReference type="Pfam" id="PF12802">
    <property type="entry name" value="MarR_2"/>
    <property type="match status" value="1"/>
</dbReference>
<accession>A0A4R5V1R1</accession>
<dbReference type="RefSeq" id="WP_133360279.1">
    <property type="nucleotide sequence ID" value="NZ_SMUV01000068.1"/>
</dbReference>
<dbReference type="PROSITE" id="PS50995">
    <property type="entry name" value="HTH_MARR_2"/>
    <property type="match status" value="1"/>
</dbReference>
<evidence type="ECO:0000313" key="6">
    <source>
        <dbReference type="Proteomes" id="UP000295301"/>
    </source>
</evidence>
<evidence type="ECO:0000256" key="2">
    <source>
        <dbReference type="ARBA" id="ARBA00023125"/>
    </source>
</evidence>
<gene>
    <name evidence="5" type="ORF">E1832_13445</name>
</gene>
<sequence>MNSQPRTVYLLARIYHVIREQMDSELARLGITSVQYSILSLIRAGDGLSSAQLARRYRVKPQSMIKIVKDLEDKDLIERHIGPDSRKALVARLTAEGSTALDRCDATIDRFENRIFTDVAPEDIAAFRRVARTLIDQTGFSPDGDARGGTEA</sequence>
<proteinExistence type="predicted"/>
<dbReference type="OrthoDB" id="511972at2"/>
<dbReference type="InterPro" id="IPR036388">
    <property type="entry name" value="WH-like_DNA-bd_sf"/>
</dbReference>
<dbReference type="PANTHER" id="PTHR42756:SF1">
    <property type="entry name" value="TRANSCRIPTIONAL REPRESSOR OF EMRAB OPERON"/>
    <property type="match status" value="1"/>
</dbReference>
<reference evidence="5 6" key="1">
    <citation type="submission" date="2019-03" db="EMBL/GenBank/DDBJ databases">
        <title>Ruegeria lutea sp. nov., a novel strain, isolated from marine sediment, the Masan Bay, South Korea.</title>
        <authorList>
            <person name="Kim J."/>
            <person name="Kim D.-Y."/>
            <person name="Lee S.-S."/>
        </authorList>
    </citation>
    <scope>NUCLEOTIDE SEQUENCE [LARGE SCALE GENOMIC DNA]</scope>
    <source>
        <strain evidence="5 6">318-1</strain>
    </source>
</reference>